<dbReference type="Gene3D" id="1.50.10.20">
    <property type="match status" value="1"/>
</dbReference>
<dbReference type="RefSeq" id="WP_379483763.1">
    <property type="nucleotide sequence ID" value="NZ_JBHMCF010000021.1"/>
</dbReference>
<dbReference type="SUPFAM" id="SSF158745">
    <property type="entry name" value="LanC-like"/>
    <property type="match status" value="1"/>
</dbReference>
<dbReference type="PRINTS" id="PR01955">
    <property type="entry name" value="LANCFRANKIA"/>
</dbReference>
<keyword evidence="2" id="KW-1185">Reference proteome</keyword>
<dbReference type="InterPro" id="IPR033889">
    <property type="entry name" value="LanC"/>
</dbReference>
<name>A0ABV5NPH7_9ACTN</name>
<dbReference type="PRINTS" id="PR01950">
    <property type="entry name" value="LANCSUPER"/>
</dbReference>
<gene>
    <name evidence="1" type="ORF">ACFFR3_22085</name>
</gene>
<dbReference type="Proteomes" id="UP001589568">
    <property type="component" value="Unassembled WGS sequence"/>
</dbReference>
<reference evidence="1 2" key="1">
    <citation type="submission" date="2024-09" db="EMBL/GenBank/DDBJ databases">
        <authorList>
            <person name="Sun Q."/>
            <person name="Mori K."/>
        </authorList>
    </citation>
    <scope>NUCLEOTIDE SEQUENCE [LARGE SCALE GENOMIC DNA]</scope>
    <source>
        <strain evidence="1 2">JCM 3324</strain>
    </source>
</reference>
<proteinExistence type="predicted"/>
<sequence>MNTTQTQAANQALTIAERLLNPQTVLAATPERPATCLQSLAGTALLHARLSHTDPQFEKAAHTHWSTAATYAPRHAAPGVFAAPGGMAASMILAEAYLTDPEPHRPAVHQAVRWLSDQATIKAATHHDRLRHGPTPPTWDVYDTITGLAGIGRILLAALTNRHHHAEPGLNAALTTLTTLINTPASRTRPGWWLPAEGHPSSTGVPPSGVAETGMAHGIAGPMALLSIASSAGWEVNGQAAAIRAAARWLVTWRTPDTTTWPPYITGHELDSGPPTLTPAPGRRDAWCYGAPGIGRALTLAGHALSDPHLTQAGDLAIASLASRPANLWDTEGLTLCHGSSGVLQCASTRQSTTADAAAATAVSAFDGSNLFAVRHVREGTVPDDPGLLTGVAGVALALADLGTLPTPTTTTQWDAVLLLS</sequence>
<dbReference type="EMBL" id="JBHMCF010000021">
    <property type="protein sequence ID" value="MFB9472210.1"/>
    <property type="molecule type" value="Genomic_DNA"/>
</dbReference>
<comment type="caution">
    <text evidence="1">The sequence shown here is derived from an EMBL/GenBank/DDBJ whole genome shotgun (WGS) entry which is preliminary data.</text>
</comment>
<accession>A0ABV5NPH7</accession>
<organism evidence="1 2">
    <name type="scientific">Nonomuraea salmonea</name>
    <dbReference type="NCBI Taxonomy" id="46181"/>
    <lineage>
        <taxon>Bacteria</taxon>
        <taxon>Bacillati</taxon>
        <taxon>Actinomycetota</taxon>
        <taxon>Actinomycetes</taxon>
        <taxon>Streptosporangiales</taxon>
        <taxon>Streptosporangiaceae</taxon>
        <taxon>Nonomuraea</taxon>
    </lineage>
</organism>
<dbReference type="SMART" id="SM01260">
    <property type="entry name" value="LANC_like"/>
    <property type="match status" value="1"/>
</dbReference>
<evidence type="ECO:0000313" key="2">
    <source>
        <dbReference type="Proteomes" id="UP001589568"/>
    </source>
</evidence>
<dbReference type="Pfam" id="PF05147">
    <property type="entry name" value="LANC_like"/>
    <property type="match status" value="1"/>
</dbReference>
<protein>
    <submittedName>
        <fullName evidence="1">Lanthionine synthetase C family protein</fullName>
    </submittedName>
</protein>
<dbReference type="InterPro" id="IPR007822">
    <property type="entry name" value="LANC-like"/>
</dbReference>
<evidence type="ECO:0000313" key="1">
    <source>
        <dbReference type="EMBL" id="MFB9472210.1"/>
    </source>
</evidence>
<dbReference type="CDD" id="cd04793">
    <property type="entry name" value="LanC"/>
    <property type="match status" value="1"/>
</dbReference>